<proteinExistence type="predicted"/>
<sequence length="12" mass="1348">MGKIETDVTEKP</sequence>
<reference evidence="1" key="1">
    <citation type="submission" date="2018-02" db="EMBL/GenBank/DDBJ databases">
        <title>Rhizophora mucronata_Transcriptome.</title>
        <authorList>
            <person name="Meera S.P."/>
            <person name="Sreeshan A."/>
            <person name="Augustine A."/>
        </authorList>
    </citation>
    <scope>NUCLEOTIDE SEQUENCE</scope>
    <source>
        <tissue evidence="1">Leaf</tissue>
    </source>
</reference>
<dbReference type="EMBL" id="GGEC01087380">
    <property type="protein sequence ID" value="MBX67864.1"/>
    <property type="molecule type" value="Transcribed_RNA"/>
</dbReference>
<organism evidence="1">
    <name type="scientific">Rhizophora mucronata</name>
    <name type="common">Asiatic mangrove</name>
    <dbReference type="NCBI Taxonomy" id="61149"/>
    <lineage>
        <taxon>Eukaryota</taxon>
        <taxon>Viridiplantae</taxon>
        <taxon>Streptophyta</taxon>
        <taxon>Embryophyta</taxon>
        <taxon>Tracheophyta</taxon>
        <taxon>Spermatophyta</taxon>
        <taxon>Magnoliopsida</taxon>
        <taxon>eudicotyledons</taxon>
        <taxon>Gunneridae</taxon>
        <taxon>Pentapetalae</taxon>
        <taxon>rosids</taxon>
        <taxon>fabids</taxon>
        <taxon>Malpighiales</taxon>
        <taxon>Rhizophoraceae</taxon>
        <taxon>Rhizophora</taxon>
    </lineage>
</organism>
<evidence type="ECO:0000313" key="1">
    <source>
        <dbReference type="EMBL" id="MBX67864.1"/>
    </source>
</evidence>
<accession>A0A2P2QLL2</accession>
<protein>
    <submittedName>
        <fullName evidence="1">Uncharacterized protein</fullName>
    </submittedName>
</protein>
<name>A0A2P2QLL2_RHIMU</name>